<dbReference type="AlphaFoldDB" id="U5QN07"/>
<dbReference type="KEGG" id="glj:GKIL_2814"/>
<dbReference type="PANTHER" id="PTHR30069:SF29">
    <property type="entry name" value="HEMOGLOBIN AND HEMOGLOBIN-HAPTOGLOBIN-BINDING PROTEIN 1-RELATED"/>
    <property type="match status" value="1"/>
</dbReference>
<keyword evidence="4 10" id="KW-0812">Transmembrane</keyword>
<keyword evidence="3 10" id="KW-1134">Transmembrane beta strand</keyword>
<proteinExistence type="inferred from homology"/>
<evidence type="ECO:0000259" key="12">
    <source>
        <dbReference type="Pfam" id="PF00593"/>
    </source>
</evidence>
<dbReference type="InterPro" id="IPR039426">
    <property type="entry name" value="TonB-dep_rcpt-like"/>
</dbReference>
<keyword evidence="8 14" id="KW-0675">Receptor</keyword>
<evidence type="ECO:0000313" key="15">
    <source>
        <dbReference type="Proteomes" id="UP000017396"/>
    </source>
</evidence>
<reference evidence="14 15" key="1">
    <citation type="journal article" date="2013" name="PLoS ONE">
        <title>Cultivation and Complete Genome Sequencing of Gloeobacter kilaueensis sp. nov., from a Lava Cave in Kilauea Caldera, Hawai'i.</title>
        <authorList>
            <person name="Saw J.H."/>
            <person name="Schatz M."/>
            <person name="Brown M.V."/>
            <person name="Kunkel D.D."/>
            <person name="Foster J.S."/>
            <person name="Shick H."/>
            <person name="Christensen S."/>
            <person name="Hou S."/>
            <person name="Wan X."/>
            <person name="Donachie S.P."/>
        </authorList>
    </citation>
    <scope>NUCLEOTIDE SEQUENCE [LARGE SCALE GENOMIC DNA]</scope>
    <source>
        <strain evidence="15">JS</strain>
    </source>
</reference>
<comment type="subcellular location">
    <subcellularLocation>
        <location evidence="1 10">Cell outer membrane</location>
        <topology evidence="1 10">Multi-pass membrane protein</topology>
    </subcellularLocation>
</comment>
<keyword evidence="7 10" id="KW-0472">Membrane</keyword>
<evidence type="ECO:0000259" key="13">
    <source>
        <dbReference type="Pfam" id="PF07715"/>
    </source>
</evidence>
<dbReference type="InterPro" id="IPR000531">
    <property type="entry name" value="Beta-barrel_TonB"/>
</dbReference>
<keyword evidence="2 10" id="KW-0813">Transport</keyword>
<dbReference type="OrthoDB" id="492319at2"/>
<comment type="similarity">
    <text evidence="10 11">Belongs to the TonB-dependent receptor family.</text>
</comment>
<dbReference type="PATRIC" id="fig|1183438.3.peg.2776"/>
<dbReference type="Pfam" id="PF07715">
    <property type="entry name" value="Plug"/>
    <property type="match status" value="1"/>
</dbReference>
<dbReference type="PROSITE" id="PS52016">
    <property type="entry name" value="TONB_DEPENDENT_REC_3"/>
    <property type="match status" value="1"/>
</dbReference>
<evidence type="ECO:0000256" key="3">
    <source>
        <dbReference type="ARBA" id="ARBA00022452"/>
    </source>
</evidence>
<accession>U5QN07</accession>
<evidence type="ECO:0000256" key="1">
    <source>
        <dbReference type="ARBA" id="ARBA00004571"/>
    </source>
</evidence>
<dbReference type="GO" id="GO:0009279">
    <property type="term" value="C:cell outer membrane"/>
    <property type="evidence" value="ECO:0007669"/>
    <property type="project" value="UniProtKB-SubCell"/>
</dbReference>
<keyword evidence="15" id="KW-1185">Reference proteome</keyword>
<dbReference type="eggNOG" id="COG4206">
    <property type="taxonomic scope" value="Bacteria"/>
</dbReference>
<dbReference type="SUPFAM" id="SSF56935">
    <property type="entry name" value="Porins"/>
    <property type="match status" value="1"/>
</dbReference>
<evidence type="ECO:0000313" key="14">
    <source>
        <dbReference type="EMBL" id="AGY59060.1"/>
    </source>
</evidence>
<dbReference type="STRING" id="1183438.GKIL_2814"/>
<gene>
    <name evidence="14" type="ORF">GKIL_2814</name>
</gene>
<dbReference type="Gene3D" id="2.40.170.20">
    <property type="entry name" value="TonB-dependent receptor, beta-barrel domain"/>
    <property type="match status" value="1"/>
</dbReference>
<evidence type="ECO:0000256" key="4">
    <source>
        <dbReference type="ARBA" id="ARBA00022692"/>
    </source>
</evidence>
<dbReference type="Proteomes" id="UP000017396">
    <property type="component" value="Chromosome"/>
</dbReference>
<keyword evidence="5" id="KW-0732">Signal</keyword>
<evidence type="ECO:0000256" key="8">
    <source>
        <dbReference type="ARBA" id="ARBA00023170"/>
    </source>
</evidence>
<keyword evidence="9 10" id="KW-0998">Cell outer membrane</keyword>
<dbReference type="InterPro" id="IPR037066">
    <property type="entry name" value="Plug_dom_sf"/>
</dbReference>
<evidence type="ECO:0000256" key="5">
    <source>
        <dbReference type="ARBA" id="ARBA00022729"/>
    </source>
</evidence>
<dbReference type="GO" id="GO:0044718">
    <property type="term" value="P:siderophore transmembrane transport"/>
    <property type="evidence" value="ECO:0007669"/>
    <property type="project" value="TreeGrafter"/>
</dbReference>
<keyword evidence="6 11" id="KW-0798">TonB box</keyword>
<dbReference type="Gene3D" id="2.170.130.10">
    <property type="entry name" value="TonB-dependent receptor, plug domain"/>
    <property type="match status" value="1"/>
</dbReference>
<dbReference type="RefSeq" id="WP_023174278.1">
    <property type="nucleotide sequence ID" value="NC_022600.1"/>
</dbReference>
<dbReference type="HOGENOM" id="CLU_008287_18_3_3"/>
<dbReference type="GO" id="GO:0015344">
    <property type="term" value="F:siderophore uptake transmembrane transporter activity"/>
    <property type="evidence" value="ECO:0007669"/>
    <property type="project" value="TreeGrafter"/>
</dbReference>
<evidence type="ECO:0000256" key="11">
    <source>
        <dbReference type="RuleBase" id="RU003357"/>
    </source>
</evidence>
<feature type="domain" description="TonB-dependent receptor plug" evidence="13">
    <location>
        <begin position="73"/>
        <end position="180"/>
    </location>
</feature>
<protein>
    <submittedName>
        <fullName evidence="14">TonB-dependent receptor</fullName>
    </submittedName>
</protein>
<dbReference type="InterPro" id="IPR012910">
    <property type="entry name" value="Plug_dom"/>
</dbReference>
<evidence type="ECO:0000256" key="7">
    <source>
        <dbReference type="ARBA" id="ARBA00023136"/>
    </source>
</evidence>
<dbReference type="Pfam" id="PF00593">
    <property type="entry name" value="TonB_dep_Rec_b-barrel"/>
    <property type="match status" value="1"/>
</dbReference>
<organism evidence="14 15">
    <name type="scientific">Gloeobacter kilaueensis (strain ATCC BAA-2537 / CCAP 1431/1 / ULC 316 / JS1)</name>
    <dbReference type="NCBI Taxonomy" id="1183438"/>
    <lineage>
        <taxon>Bacteria</taxon>
        <taxon>Bacillati</taxon>
        <taxon>Cyanobacteriota</taxon>
        <taxon>Cyanophyceae</taxon>
        <taxon>Gloeobacterales</taxon>
        <taxon>Gloeobacteraceae</taxon>
        <taxon>Gloeobacter</taxon>
    </lineage>
</organism>
<dbReference type="CDD" id="cd01347">
    <property type="entry name" value="ligand_gated_channel"/>
    <property type="match status" value="1"/>
</dbReference>
<name>U5QN07_GLOK1</name>
<dbReference type="PANTHER" id="PTHR30069">
    <property type="entry name" value="TONB-DEPENDENT OUTER MEMBRANE RECEPTOR"/>
    <property type="match status" value="1"/>
</dbReference>
<dbReference type="InterPro" id="IPR036942">
    <property type="entry name" value="Beta-barrel_TonB_sf"/>
</dbReference>
<sequence length="750" mass="82711">MRWVAVVFLLLAIEGEAVLAEPGLVLTRRALAKQEADIQTVAQALEPGNPTSPAGGISLDEVVVTANRRPTAIKETTSTVYVVDRKEIERKDAVNVGEAIRGVPGVQANVFGAGADVHNNFFVRGLPNLGVGVLVDGRLITSINQEHFDLADLPVYNVERIEVLTGSGTTLYGSNAAGGIINVITRKPTGPLEGDIKVEFGSYGFSNYILNYGGKLDKFGFHLGYRQFDASNDYYYQVQRPTGLFTGFRPNGDVHQKFYDLNLSYDFDDRNRLRFDGYLRGGDRGLAPFSIIDPSRPLVNDEGEPQFELTRLNTQSHGLALTYDADLGQGNDSHLQVTAAIDRNLVVERETFDPTDLGEYTDVSIFNFSIRHDWQFNPSNNLTYGFDYIREFGRSGENAAGGLFNFDTGASRPALFALYTWKVASNLIMTVGARETIPDNLQAKGLNRALTSSFDPSAGIRWQITPTLALRANYARIYRIPNFNDLFGRTTHIGNPFLEPETGNSYDVGLDWQTGNTSLLRLTYFRQEVDNLTDYLLVRNACNLNGNAPDCNDDPASNAERFRVNYPRIDVSGWELAYNWQISPVLNVFATGTVTDSRIIQAPNPATIDAQLQQLGIINNSDEGTFRVDVAERNALVQTQYPLVPFLTTRFGLNYESPTGFAASLFVNLSGGRSVDVNHVGPFDTTHPARLPPGSLLPGYTTLDLSLRVPIARTIVLNAFIDNLLGTYYERSYGNAAPGFNFRVGLSTSF</sequence>
<evidence type="ECO:0000256" key="2">
    <source>
        <dbReference type="ARBA" id="ARBA00022448"/>
    </source>
</evidence>
<dbReference type="EMBL" id="CP003587">
    <property type="protein sequence ID" value="AGY59060.1"/>
    <property type="molecule type" value="Genomic_DNA"/>
</dbReference>
<evidence type="ECO:0000256" key="10">
    <source>
        <dbReference type="PROSITE-ProRule" id="PRU01360"/>
    </source>
</evidence>
<evidence type="ECO:0000256" key="6">
    <source>
        <dbReference type="ARBA" id="ARBA00023077"/>
    </source>
</evidence>
<feature type="domain" description="TonB-dependent receptor-like beta-barrel" evidence="12">
    <location>
        <begin position="261"/>
        <end position="724"/>
    </location>
</feature>
<evidence type="ECO:0000256" key="9">
    <source>
        <dbReference type="ARBA" id="ARBA00023237"/>
    </source>
</evidence>